<reference evidence="1" key="1">
    <citation type="submission" date="2022-07" db="EMBL/GenBank/DDBJ databases">
        <title>Draft genome sequence of Zalerion maritima ATCC 34329, a (micro)plastics degrading marine fungus.</title>
        <authorList>
            <person name="Paco A."/>
            <person name="Goncalves M.F.M."/>
            <person name="Rocha-Santos T.A.P."/>
            <person name="Alves A."/>
        </authorList>
    </citation>
    <scope>NUCLEOTIDE SEQUENCE</scope>
    <source>
        <strain evidence="1">ATCC 34329</strain>
    </source>
</reference>
<gene>
    <name evidence="1" type="ORF">MKZ38_008707</name>
</gene>
<comment type="caution">
    <text evidence="1">The sequence shown here is derived from an EMBL/GenBank/DDBJ whole genome shotgun (WGS) entry which is preliminary data.</text>
</comment>
<keyword evidence="1" id="KW-0347">Helicase</keyword>
<organism evidence="1 2">
    <name type="scientific">Zalerion maritima</name>
    <dbReference type="NCBI Taxonomy" id="339359"/>
    <lineage>
        <taxon>Eukaryota</taxon>
        <taxon>Fungi</taxon>
        <taxon>Dikarya</taxon>
        <taxon>Ascomycota</taxon>
        <taxon>Pezizomycotina</taxon>
        <taxon>Sordariomycetes</taxon>
        <taxon>Lulworthiomycetidae</taxon>
        <taxon>Lulworthiales</taxon>
        <taxon>Lulworthiaceae</taxon>
        <taxon>Zalerion</taxon>
    </lineage>
</organism>
<evidence type="ECO:0000313" key="1">
    <source>
        <dbReference type="EMBL" id="KAJ2893402.1"/>
    </source>
</evidence>
<protein>
    <submittedName>
        <fullName evidence="1">Snf2 family helicase protein</fullName>
    </submittedName>
</protein>
<keyword evidence="1" id="KW-0067">ATP-binding</keyword>
<dbReference type="AlphaFoldDB" id="A0AAD5RKN2"/>
<sequence>MTRREQGGNLANTENDIWSVRRDQWGTTVYINNVDASWPKDPSPTFRGSVLAELTAAVDLGKTLSKEIDTIRNEFLSLGHSIMKIGDSNH</sequence>
<proteinExistence type="predicted"/>
<accession>A0AAD5RKN2</accession>
<keyword evidence="1" id="KW-0378">Hydrolase</keyword>
<name>A0AAD5RKN2_9PEZI</name>
<keyword evidence="2" id="KW-1185">Reference proteome</keyword>
<keyword evidence="1" id="KW-0547">Nucleotide-binding</keyword>
<dbReference type="Proteomes" id="UP001201980">
    <property type="component" value="Unassembled WGS sequence"/>
</dbReference>
<evidence type="ECO:0000313" key="2">
    <source>
        <dbReference type="Proteomes" id="UP001201980"/>
    </source>
</evidence>
<dbReference type="EMBL" id="JAKWBI020000609">
    <property type="protein sequence ID" value="KAJ2893402.1"/>
    <property type="molecule type" value="Genomic_DNA"/>
</dbReference>
<dbReference type="GO" id="GO:0004386">
    <property type="term" value="F:helicase activity"/>
    <property type="evidence" value="ECO:0007669"/>
    <property type="project" value="UniProtKB-KW"/>
</dbReference>